<dbReference type="EMBL" id="FXLY01000003">
    <property type="protein sequence ID" value="SMN19381.1"/>
    <property type="molecule type" value="Genomic_DNA"/>
</dbReference>
<feature type="compositionally biased region" description="Acidic residues" evidence="1">
    <location>
        <begin position="316"/>
        <end position="330"/>
    </location>
</feature>
<feature type="compositionally biased region" description="Basic and acidic residues" evidence="1">
    <location>
        <begin position="127"/>
        <end position="153"/>
    </location>
</feature>
<protein>
    <submittedName>
        <fullName evidence="2">Similar to Saccharomyces cerevisiae YJR043C POL32 Third subunit of DNA polymerase delta, involved in chromosomal DNA replication</fullName>
    </submittedName>
</protein>
<keyword evidence="3" id="KW-1185">Reference proteome</keyword>
<evidence type="ECO:0000256" key="1">
    <source>
        <dbReference type="SAM" id="MobiDB-lite"/>
    </source>
</evidence>
<dbReference type="Proteomes" id="UP000196158">
    <property type="component" value="Unassembled WGS sequence"/>
</dbReference>
<feature type="compositionally biased region" description="Basic and acidic residues" evidence="1">
    <location>
        <begin position="303"/>
        <end position="315"/>
    </location>
</feature>
<sequence length="386" mass="44446">MSDEDYSKFISDKLFTKVKPVIFTDLINQFKCGPSKAKSQMYSYYKNTSNVKFQCVLVACYSNDKIKIINDINNIENPDKLTDCFIYAFNPMDVFNPINETVVRMDDLLIKNPNKISIESSNEIKATELTRPRTLDNDTKPKKLTTEVKRSKTEPQTSKKNNQTMKEESTKEQKPEGKLRPTELLAKMRLERQQKEKDRQEELKKRKDEHVQQKIKNDPKTAAQMKELNDIFANDDMSDYVEEDHSKRTEIKIDDKTITQSSPQKKQASTINPSDLEEILDTTGEESLLMLSQNAENKQSVPSKDKPNQEVKKDAEEEEEEVTTYLDEDGYMVTKKSANKPEPATKTESRKRSPIAPSLKSSVKKVKAAPTKKKQGSLDFFFKKNK</sequence>
<feature type="region of interest" description="Disordered" evidence="1">
    <location>
        <begin position="127"/>
        <end position="223"/>
    </location>
</feature>
<dbReference type="STRING" id="1789683.A0A1X7R1B7"/>
<feature type="compositionally biased region" description="Basic and acidic residues" evidence="1">
    <location>
        <begin position="243"/>
        <end position="257"/>
    </location>
</feature>
<dbReference type="OrthoDB" id="4036325at2759"/>
<accession>A0A1X7R1B7</accession>
<organism evidence="2 3">
    <name type="scientific">Maudiozyma saulgeensis</name>
    <dbReference type="NCBI Taxonomy" id="1789683"/>
    <lineage>
        <taxon>Eukaryota</taxon>
        <taxon>Fungi</taxon>
        <taxon>Dikarya</taxon>
        <taxon>Ascomycota</taxon>
        <taxon>Saccharomycotina</taxon>
        <taxon>Saccharomycetes</taxon>
        <taxon>Saccharomycetales</taxon>
        <taxon>Saccharomycetaceae</taxon>
        <taxon>Maudiozyma</taxon>
    </lineage>
</organism>
<feature type="compositionally biased region" description="Acidic residues" evidence="1">
    <location>
        <begin position="275"/>
        <end position="284"/>
    </location>
</feature>
<reference evidence="2 3" key="1">
    <citation type="submission" date="2017-04" db="EMBL/GenBank/DDBJ databases">
        <authorList>
            <person name="Afonso C.L."/>
            <person name="Miller P.J."/>
            <person name="Scott M.A."/>
            <person name="Spackman E."/>
            <person name="Goraichik I."/>
            <person name="Dimitrov K.M."/>
            <person name="Suarez D.L."/>
            <person name="Swayne D.E."/>
        </authorList>
    </citation>
    <scope>NUCLEOTIDE SEQUENCE [LARGE SCALE GENOMIC DNA]</scope>
</reference>
<evidence type="ECO:0000313" key="2">
    <source>
        <dbReference type="EMBL" id="SMN19381.1"/>
    </source>
</evidence>
<feature type="compositionally biased region" description="Polar residues" evidence="1">
    <location>
        <begin position="258"/>
        <end position="273"/>
    </location>
</feature>
<name>A0A1X7R1B7_9SACH</name>
<feature type="compositionally biased region" description="Basic residues" evidence="1">
    <location>
        <begin position="362"/>
        <end position="375"/>
    </location>
</feature>
<feature type="compositionally biased region" description="Polar residues" evidence="1">
    <location>
        <begin position="154"/>
        <end position="164"/>
    </location>
</feature>
<dbReference type="AlphaFoldDB" id="A0A1X7R1B7"/>
<feature type="compositionally biased region" description="Basic and acidic residues" evidence="1">
    <location>
        <begin position="165"/>
        <end position="219"/>
    </location>
</feature>
<feature type="compositionally biased region" description="Polar residues" evidence="1">
    <location>
        <begin position="290"/>
        <end position="302"/>
    </location>
</feature>
<feature type="region of interest" description="Disordered" evidence="1">
    <location>
        <begin position="240"/>
        <end position="386"/>
    </location>
</feature>
<evidence type="ECO:0000313" key="3">
    <source>
        <dbReference type="Proteomes" id="UP000196158"/>
    </source>
</evidence>
<gene>
    <name evidence="2" type="ORF">KASA_0P05863G</name>
</gene>
<proteinExistence type="predicted"/>